<sequence>MKKLTLSLLTVLSLSAFSSFAMAQADGEKPDLDATFKKMDKDSDGKVTQEEFLGKKEGDKLEKAKTLFSKLDKDSDGKLTLEEFKDRKKK</sequence>
<evidence type="ECO:0000313" key="3">
    <source>
        <dbReference type="EMBL" id="SFI48722.1"/>
    </source>
</evidence>
<dbReference type="AlphaFoldDB" id="A0A1I3ILC8"/>
<name>A0A1I3ILC8_9PLAN</name>
<dbReference type="Gene3D" id="1.10.238.10">
    <property type="entry name" value="EF-hand"/>
    <property type="match status" value="2"/>
</dbReference>
<dbReference type="RefSeq" id="WP_092050911.1">
    <property type="nucleotide sequence ID" value="NZ_FOQD01000009.1"/>
</dbReference>
<dbReference type="PROSITE" id="PS00018">
    <property type="entry name" value="EF_HAND_1"/>
    <property type="match status" value="2"/>
</dbReference>
<dbReference type="EMBL" id="FOQD01000009">
    <property type="protein sequence ID" value="SFI48722.1"/>
    <property type="molecule type" value="Genomic_DNA"/>
</dbReference>
<keyword evidence="1" id="KW-0732">Signal</keyword>
<dbReference type="Pfam" id="PF00036">
    <property type="entry name" value="EF-hand_1"/>
    <property type="match status" value="2"/>
</dbReference>
<evidence type="ECO:0000313" key="4">
    <source>
        <dbReference type="Proteomes" id="UP000199518"/>
    </source>
</evidence>
<evidence type="ECO:0000256" key="1">
    <source>
        <dbReference type="SAM" id="SignalP"/>
    </source>
</evidence>
<organism evidence="3 4">
    <name type="scientific">Planctomicrobium piriforme</name>
    <dbReference type="NCBI Taxonomy" id="1576369"/>
    <lineage>
        <taxon>Bacteria</taxon>
        <taxon>Pseudomonadati</taxon>
        <taxon>Planctomycetota</taxon>
        <taxon>Planctomycetia</taxon>
        <taxon>Planctomycetales</taxon>
        <taxon>Planctomycetaceae</taxon>
        <taxon>Planctomicrobium</taxon>
    </lineage>
</organism>
<gene>
    <name evidence="3" type="ORF">SAMN05421753_109172</name>
</gene>
<dbReference type="PROSITE" id="PS50222">
    <property type="entry name" value="EF_HAND_2"/>
    <property type="match status" value="1"/>
</dbReference>
<feature type="domain" description="EF-hand" evidence="2">
    <location>
        <begin position="27"/>
        <end position="62"/>
    </location>
</feature>
<dbReference type="OrthoDB" id="1448179at2"/>
<dbReference type="InterPro" id="IPR018247">
    <property type="entry name" value="EF_Hand_1_Ca_BS"/>
</dbReference>
<proteinExistence type="predicted"/>
<dbReference type="InterPro" id="IPR002048">
    <property type="entry name" value="EF_hand_dom"/>
</dbReference>
<protein>
    <submittedName>
        <fullName evidence="3">EF hand</fullName>
    </submittedName>
</protein>
<dbReference type="Proteomes" id="UP000199518">
    <property type="component" value="Unassembled WGS sequence"/>
</dbReference>
<evidence type="ECO:0000259" key="2">
    <source>
        <dbReference type="PROSITE" id="PS50222"/>
    </source>
</evidence>
<keyword evidence="4" id="KW-1185">Reference proteome</keyword>
<dbReference type="SMART" id="SM00054">
    <property type="entry name" value="EFh"/>
    <property type="match status" value="2"/>
</dbReference>
<dbReference type="GO" id="GO:0005509">
    <property type="term" value="F:calcium ion binding"/>
    <property type="evidence" value="ECO:0007669"/>
    <property type="project" value="InterPro"/>
</dbReference>
<reference evidence="4" key="1">
    <citation type="submission" date="2016-10" db="EMBL/GenBank/DDBJ databases">
        <authorList>
            <person name="Varghese N."/>
            <person name="Submissions S."/>
        </authorList>
    </citation>
    <scope>NUCLEOTIDE SEQUENCE [LARGE SCALE GENOMIC DNA]</scope>
    <source>
        <strain evidence="4">DSM 26348</strain>
    </source>
</reference>
<dbReference type="InterPro" id="IPR011992">
    <property type="entry name" value="EF-hand-dom_pair"/>
</dbReference>
<accession>A0A1I3ILC8</accession>
<dbReference type="SUPFAM" id="SSF47473">
    <property type="entry name" value="EF-hand"/>
    <property type="match status" value="1"/>
</dbReference>
<feature type="signal peptide" evidence="1">
    <location>
        <begin position="1"/>
        <end position="23"/>
    </location>
</feature>
<feature type="chain" id="PRO_5011710414" evidence="1">
    <location>
        <begin position="24"/>
        <end position="90"/>
    </location>
</feature>